<dbReference type="EMBL" id="MU150535">
    <property type="protein sequence ID" value="KAF9455751.1"/>
    <property type="molecule type" value="Genomic_DNA"/>
</dbReference>
<protein>
    <recommendedName>
        <fullName evidence="4">Transposase</fullName>
    </recommendedName>
</protein>
<dbReference type="OrthoDB" id="2418900at2759"/>
<feature type="compositionally biased region" description="Polar residues" evidence="1">
    <location>
        <begin position="260"/>
        <end position="270"/>
    </location>
</feature>
<dbReference type="AlphaFoldDB" id="A0A9P6C822"/>
<keyword evidence="3" id="KW-1185">Reference proteome</keyword>
<dbReference type="Pfam" id="PF18759">
    <property type="entry name" value="Plavaka"/>
    <property type="match status" value="1"/>
</dbReference>
<evidence type="ECO:0000313" key="2">
    <source>
        <dbReference type="EMBL" id="KAF9455751.1"/>
    </source>
</evidence>
<organism evidence="2 3">
    <name type="scientific">Collybia nuda</name>
    <dbReference type="NCBI Taxonomy" id="64659"/>
    <lineage>
        <taxon>Eukaryota</taxon>
        <taxon>Fungi</taxon>
        <taxon>Dikarya</taxon>
        <taxon>Basidiomycota</taxon>
        <taxon>Agaricomycotina</taxon>
        <taxon>Agaricomycetes</taxon>
        <taxon>Agaricomycetidae</taxon>
        <taxon>Agaricales</taxon>
        <taxon>Tricholomatineae</taxon>
        <taxon>Clitocybaceae</taxon>
        <taxon>Collybia</taxon>
    </lineage>
</organism>
<evidence type="ECO:0008006" key="4">
    <source>
        <dbReference type="Google" id="ProtNLM"/>
    </source>
</evidence>
<dbReference type="Proteomes" id="UP000807353">
    <property type="component" value="Unassembled WGS sequence"/>
</dbReference>
<feature type="non-terminal residue" evidence="2">
    <location>
        <position position="1"/>
    </location>
</feature>
<feature type="non-terminal residue" evidence="2">
    <location>
        <position position="270"/>
    </location>
</feature>
<sequence length="270" mass="30126">LGLSFKNIRALHQKLDSIPEKAGSWYTKTLSFKDKPDQKFTIRHRDVIQCIKSLWGDPAFADHLVYQPRRVFSDSTRKNRVYSELWTGKWWNAIQALLPKGATLAPLIIATDKTNLTQFSGGKQAYPVYLTIGNIPRAIRRKPSKHACVLLGYLSVDKISRSGITNQERKSRGQRLFHESMRVILQPLINAGKNGVEMVGGDGAVRKVHPILACYAADYPEQTLVACTKYGTCPKCQVHANELQDIPGPRGSTKAARTPAWTTSIIGDAR</sequence>
<reference evidence="2" key="1">
    <citation type="submission" date="2020-11" db="EMBL/GenBank/DDBJ databases">
        <authorList>
            <consortium name="DOE Joint Genome Institute"/>
            <person name="Ahrendt S."/>
            <person name="Riley R."/>
            <person name="Andreopoulos W."/>
            <person name="Labutti K."/>
            <person name="Pangilinan J."/>
            <person name="Ruiz-Duenas F.J."/>
            <person name="Barrasa J.M."/>
            <person name="Sanchez-Garcia M."/>
            <person name="Camarero S."/>
            <person name="Miyauchi S."/>
            <person name="Serrano A."/>
            <person name="Linde D."/>
            <person name="Babiker R."/>
            <person name="Drula E."/>
            <person name="Ayuso-Fernandez I."/>
            <person name="Pacheco R."/>
            <person name="Padilla G."/>
            <person name="Ferreira P."/>
            <person name="Barriuso J."/>
            <person name="Kellner H."/>
            <person name="Castanera R."/>
            <person name="Alfaro M."/>
            <person name="Ramirez L."/>
            <person name="Pisabarro A.G."/>
            <person name="Kuo A."/>
            <person name="Tritt A."/>
            <person name="Lipzen A."/>
            <person name="He G."/>
            <person name="Yan M."/>
            <person name="Ng V."/>
            <person name="Cullen D."/>
            <person name="Martin F."/>
            <person name="Rosso M.-N."/>
            <person name="Henrissat B."/>
            <person name="Hibbett D."/>
            <person name="Martinez A.T."/>
            <person name="Grigoriev I.V."/>
        </authorList>
    </citation>
    <scope>NUCLEOTIDE SEQUENCE</scope>
    <source>
        <strain evidence="2">CBS 247.69</strain>
    </source>
</reference>
<evidence type="ECO:0000256" key="1">
    <source>
        <dbReference type="SAM" id="MobiDB-lite"/>
    </source>
</evidence>
<accession>A0A9P6C822</accession>
<gene>
    <name evidence="2" type="ORF">BDZ94DRAFT_1135920</name>
</gene>
<dbReference type="InterPro" id="IPR041078">
    <property type="entry name" value="Plavaka"/>
</dbReference>
<feature type="region of interest" description="Disordered" evidence="1">
    <location>
        <begin position="247"/>
        <end position="270"/>
    </location>
</feature>
<name>A0A9P6C822_9AGAR</name>
<evidence type="ECO:0000313" key="3">
    <source>
        <dbReference type="Proteomes" id="UP000807353"/>
    </source>
</evidence>
<proteinExistence type="predicted"/>
<comment type="caution">
    <text evidence="2">The sequence shown here is derived from an EMBL/GenBank/DDBJ whole genome shotgun (WGS) entry which is preliminary data.</text>
</comment>